<evidence type="ECO:0000256" key="22">
    <source>
        <dbReference type="ARBA" id="ARBA00023316"/>
    </source>
</evidence>
<feature type="domain" description="Glutamine amidotransferase type-2" evidence="25">
    <location>
        <begin position="406"/>
        <end position="623"/>
    </location>
</feature>
<dbReference type="GO" id="GO:0005737">
    <property type="term" value="C:cytoplasm"/>
    <property type="evidence" value="ECO:0007669"/>
    <property type="project" value="UniProtKB-SubCell"/>
</dbReference>
<dbReference type="InterPro" id="IPR050065">
    <property type="entry name" value="GlmU-like"/>
</dbReference>
<dbReference type="FunFam" id="3.90.550.10:FF:000006">
    <property type="entry name" value="Bifunctional protein GlmU"/>
    <property type="match status" value="1"/>
</dbReference>
<dbReference type="GO" id="GO:0004360">
    <property type="term" value="F:glutamine-fructose-6-phosphate transaminase (isomerizing) activity"/>
    <property type="evidence" value="ECO:0007669"/>
    <property type="project" value="UniProtKB-EC"/>
</dbReference>
<keyword evidence="12" id="KW-0808">Transferase</keyword>
<evidence type="ECO:0000256" key="13">
    <source>
        <dbReference type="ARBA" id="ARBA00022695"/>
    </source>
</evidence>
<dbReference type="InterPro" id="IPR011004">
    <property type="entry name" value="Trimer_LpxA-like_sf"/>
</dbReference>
<dbReference type="Gene3D" id="3.60.20.10">
    <property type="entry name" value="Glutamine Phosphoribosylpyrophosphate, subunit 1, domain 1"/>
    <property type="match status" value="1"/>
</dbReference>
<dbReference type="HAMAP" id="MF_01631">
    <property type="entry name" value="GlmU"/>
    <property type="match status" value="1"/>
</dbReference>
<dbReference type="GO" id="GO:0003977">
    <property type="term" value="F:UDP-N-acetylglucosamine diphosphorylase activity"/>
    <property type="evidence" value="ECO:0007669"/>
    <property type="project" value="UniProtKB-EC"/>
</dbReference>
<evidence type="ECO:0000256" key="21">
    <source>
        <dbReference type="ARBA" id="ARBA00023315"/>
    </source>
</evidence>
<keyword evidence="27" id="KW-1185">Reference proteome</keyword>
<dbReference type="eggNOG" id="KOG1322">
    <property type="taxonomic scope" value="Eukaryota"/>
</dbReference>
<keyword evidence="18" id="KW-0315">Glutamine amidotransferase</keyword>
<dbReference type="SUPFAM" id="SSF51161">
    <property type="entry name" value="Trimeric LpxA-like enzymes"/>
    <property type="match status" value="1"/>
</dbReference>
<evidence type="ECO:0000256" key="20">
    <source>
        <dbReference type="ARBA" id="ARBA00023268"/>
    </source>
</evidence>
<dbReference type="Gene3D" id="2.160.10.10">
    <property type="entry name" value="Hexapeptide repeat proteins"/>
    <property type="match status" value="2"/>
</dbReference>
<dbReference type="OMA" id="TAIVEHK"/>
<dbReference type="InterPro" id="IPR029044">
    <property type="entry name" value="Nucleotide-diphossugar_trans"/>
</dbReference>
<keyword evidence="11" id="KW-0032">Aminotransferase</keyword>
<protein>
    <recommendedName>
        <fullName evidence="9">Glutamine--fructose-6-phosphate aminotransferase [isomerizing]</fullName>
        <ecNumber evidence="6">2.3.1.157</ecNumber>
        <ecNumber evidence="8">2.6.1.16</ecNumber>
        <ecNumber evidence="7">2.7.7.23</ecNumber>
    </recommendedName>
</protein>
<dbReference type="NCBIfam" id="TIGR01173">
    <property type="entry name" value="glmU"/>
    <property type="match status" value="1"/>
</dbReference>
<evidence type="ECO:0000259" key="25">
    <source>
        <dbReference type="PROSITE" id="PS51278"/>
    </source>
</evidence>
<dbReference type="InterPro" id="IPR018357">
    <property type="entry name" value="Hexapep_transf_CS"/>
</dbReference>
<dbReference type="PANTHER" id="PTHR43584">
    <property type="entry name" value="NUCLEOTIDYL TRANSFERASE"/>
    <property type="match status" value="1"/>
</dbReference>
<dbReference type="GO" id="GO:0000902">
    <property type="term" value="P:cell morphogenesis"/>
    <property type="evidence" value="ECO:0007669"/>
    <property type="project" value="InterPro"/>
</dbReference>
<dbReference type="Pfam" id="PF00132">
    <property type="entry name" value="Hexapep"/>
    <property type="match status" value="1"/>
</dbReference>
<dbReference type="Proteomes" id="UP000015103">
    <property type="component" value="Unassembled WGS sequence"/>
</dbReference>
<dbReference type="FunFam" id="3.60.20.10:FF:000006">
    <property type="entry name" value="Glutamine--fructose-6-phosphate aminotransferase [isomerizing]"/>
    <property type="match status" value="1"/>
</dbReference>
<evidence type="ECO:0000256" key="4">
    <source>
        <dbReference type="ARBA" id="ARBA00007707"/>
    </source>
</evidence>
<reference evidence="26" key="1">
    <citation type="submission" date="2015-05" db="UniProtKB">
        <authorList>
            <consortium name="EnsemblMetazoa"/>
        </authorList>
    </citation>
    <scope>IDENTIFICATION</scope>
</reference>
<dbReference type="InParanoid" id="T1HA25"/>
<evidence type="ECO:0000256" key="11">
    <source>
        <dbReference type="ARBA" id="ARBA00022576"/>
    </source>
</evidence>
<evidence type="ECO:0000256" key="3">
    <source>
        <dbReference type="ARBA" id="ARBA00004496"/>
    </source>
</evidence>
<evidence type="ECO:0000256" key="10">
    <source>
        <dbReference type="ARBA" id="ARBA00022490"/>
    </source>
</evidence>
<evidence type="ECO:0000256" key="19">
    <source>
        <dbReference type="ARBA" id="ARBA00022984"/>
    </source>
</evidence>
<comment type="catalytic activity">
    <reaction evidence="23">
        <text>alpha-D-glucosamine 1-phosphate + acetyl-CoA = N-acetyl-alpha-D-glucosamine 1-phosphate + CoA + H(+)</text>
        <dbReference type="Rhea" id="RHEA:13725"/>
        <dbReference type="ChEBI" id="CHEBI:15378"/>
        <dbReference type="ChEBI" id="CHEBI:57287"/>
        <dbReference type="ChEBI" id="CHEBI:57288"/>
        <dbReference type="ChEBI" id="CHEBI:57776"/>
        <dbReference type="ChEBI" id="CHEBI:58516"/>
        <dbReference type="EC" id="2.3.1.157"/>
    </reaction>
</comment>
<sequence>MSVVILAAGKGTRMFSDLPKVLHPLAGKPMVQHVIDAAMETGAKQVHLVYGHGGDLLKDRLTNPDLNWVLQAEQLGTGHAMQQAAPFFADDEDILMLYGDVPLISPATLVRLLADKPQGGIALLTVKLDDPTGYGRIVRDDNGSVVGIVEHKDATEQQRQINEINTGILAANGQDLKRWLSQLNNNNAQGEYYITDIIAMAASEGRRVEAVHPDNLSEVEGVNNRLQLATLERVYQREQANKLLLAGVMLFDPSRFDLRGTLTHGRDVSIDANVIIEGQVSLGNRVEIGAGCIIKGSVIGDDCVLSPYTVLENAVLDAECTVGPFARLRPGAELAQGAHVGTITCNYDGANKHKTVIGDRVFVGSDSQLLAPVTVASGVTIGAGTTVTRDVEENALVISREYTSMCGIVGAVAQLDISEILLEGLRRLEYRGYDSAGLAVVDAEGHVARVRRLGKVQMLAQAVEEHPLAGGTGIAHTRWATHGELSEENAHPHVSGPIIIVHNGIIENHEPLRETLIGRGYRFVSETDTEVVAHLVHWEQQQTGGALVDVVKRVIPQLRGAYGMVVMDSRDPSVLVAARSGSPLVIGRGVGENFLASDQLALLPVTRRFMFLEEGDVAEVTRRTVRIFNRAGELVEREEIESKVNYE</sequence>
<keyword evidence="15" id="KW-0677">Repeat</keyword>
<dbReference type="Pfam" id="PF25087">
    <property type="entry name" value="GMPPB_C"/>
    <property type="match status" value="1"/>
</dbReference>
<comment type="subcellular location">
    <subcellularLocation>
        <location evidence="3">Cytoplasm</location>
    </subcellularLocation>
</comment>
<dbReference type="InterPro" id="IPR017932">
    <property type="entry name" value="GATase_2_dom"/>
</dbReference>
<proteinExistence type="inferred from homology"/>
<dbReference type="GO" id="GO:0006048">
    <property type="term" value="P:UDP-N-acetylglucosamine biosynthetic process"/>
    <property type="evidence" value="ECO:0007669"/>
    <property type="project" value="InterPro"/>
</dbReference>
<dbReference type="InterPro" id="IPR025877">
    <property type="entry name" value="MobA-like_NTP_Trfase"/>
</dbReference>
<evidence type="ECO:0000313" key="26">
    <source>
        <dbReference type="EnsemblMetazoa" id="RPRC000879-PA"/>
    </source>
</evidence>
<dbReference type="eggNOG" id="KOG1268">
    <property type="taxonomic scope" value="Eukaryota"/>
</dbReference>
<comment type="cofactor">
    <cofactor evidence="2">
        <name>Mg(2+)</name>
        <dbReference type="ChEBI" id="CHEBI:18420"/>
    </cofactor>
</comment>
<evidence type="ECO:0000256" key="16">
    <source>
        <dbReference type="ARBA" id="ARBA00022842"/>
    </source>
</evidence>
<comment type="catalytic activity">
    <reaction evidence="24">
        <text>N-acetyl-alpha-D-glucosamine 1-phosphate + UTP + H(+) = UDP-N-acetyl-alpha-D-glucosamine + diphosphate</text>
        <dbReference type="Rhea" id="RHEA:13509"/>
        <dbReference type="ChEBI" id="CHEBI:15378"/>
        <dbReference type="ChEBI" id="CHEBI:33019"/>
        <dbReference type="ChEBI" id="CHEBI:46398"/>
        <dbReference type="ChEBI" id="CHEBI:57705"/>
        <dbReference type="ChEBI" id="CHEBI:57776"/>
        <dbReference type="EC" id="2.7.7.23"/>
    </reaction>
</comment>
<comment type="similarity">
    <text evidence="5">In the N-terminal section; belongs to the N-acetylglucosamine-1-phosphate uridyltransferase family.</text>
</comment>
<dbReference type="SUPFAM" id="SSF56235">
    <property type="entry name" value="N-terminal nucleophile aminohydrolases (Ntn hydrolases)"/>
    <property type="match status" value="1"/>
</dbReference>
<evidence type="ECO:0000256" key="7">
    <source>
        <dbReference type="ARBA" id="ARBA00012457"/>
    </source>
</evidence>
<evidence type="ECO:0000256" key="6">
    <source>
        <dbReference type="ARBA" id="ARBA00012225"/>
    </source>
</evidence>
<dbReference type="GO" id="GO:0019134">
    <property type="term" value="F:glucosamine-1-phosphate N-acetyltransferase activity"/>
    <property type="evidence" value="ECO:0007669"/>
    <property type="project" value="UniProtKB-EC"/>
</dbReference>
<evidence type="ECO:0000256" key="24">
    <source>
        <dbReference type="ARBA" id="ARBA00048493"/>
    </source>
</evidence>
<dbReference type="EMBL" id="ACPB03032316">
    <property type="status" value="NOT_ANNOTATED_CDS"/>
    <property type="molecule type" value="Genomic_DNA"/>
</dbReference>
<evidence type="ECO:0000313" key="27">
    <source>
        <dbReference type="Proteomes" id="UP000015103"/>
    </source>
</evidence>
<keyword evidence="21" id="KW-0012">Acyltransferase</keyword>
<evidence type="ECO:0000256" key="5">
    <source>
        <dbReference type="ARBA" id="ARBA00007947"/>
    </source>
</evidence>
<keyword evidence="20" id="KW-0511">Multifunctional enzyme</keyword>
<dbReference type="CDD" id="cd02540">
    <property type="entry name" value="GT2_GlmU_N_bac"/>
    <property type="match status" value="1"/>
</dbReference>
<dbReference type="Pfam" id="PF12804">
    <property type="entry name" value="NTP_transf_3"/>
    <property type="match status" value="1"/>
</dbReference>
<keyword evidence="13" id="KW-0548">Nucleotidyltransferase</keyword>
<evidence type="ECO:0000256" key="2">
    <source>
        <dbReference type="ARBA" id="ARBA00001946"/>
    </source>
</evidence>
<dbReference type="CDD" id="cd00714">
    <property type="entry name" value="GFAT"/>
    <property type="match status" value="1"/>
</dbReference>
<dbReference type="InterPro" id="IPR056729">
    <property type="entry name" value="GMPPB_C"/>
</dbReference>
<dbReference type="GO" id="GO:0000287">
    <property type="term" value="F:magnesium ion binding"/>
    <property type="evidence" value="ECO:0007669"/>
    <property type="project" value="InterPro"/>
</dbReference>
<dbReference type="Pfam" id="PF13522">
    <property type="entry name" value="GATase_6"/>
    <property type="match status" value="1"/>
</dbReference>
<dbReference type="EC" id="2.3.1.157" evidence="6"/>
<dbReference type="InterPro" id="IPR001451">
    <property type="entry name" value="Hexapep"/>
</dbReference>
<name>T1HA25_RHOPR</name>
<evidence type="ECO:0000256" key="14">
    <source>
        <dbReference type="ARBA" id="ARBA00022723"/>
    </source>
</evidence>
<evidence type="ECO:0000256" key="15">
    <source>
        <dbReference type="ARBA" id="ARBA00022737"/>
    </source>
</evidence>
<evidence type="ECO:0000256" key="1">
    <source>
        <dbReference type="ARBA" id="ARBA00001031"/>
    </source>
</evidence>
<accession>T1HA25</accession>
<dbReference type="VEuPathDB" id="VectorBase:RPRC000879"/>
<comment type="catalytic activity">
    <reaction evidence="1">
        <text>D-fructose 6-phosphate + L-glutamine = D-glucosamine 6-phosphate + L-glutamate</text>
        <dbReference type="Rhea" id="RHEA:13237"/>
        <dbReference type="ChEBI" id="CHEBI:29985"/>
        <dbReference type="ChEBI" id="CHEBI:58359"/>
        <dbReference type="ChEBI" id="CHEBI:58725"/>
        <dbReference type="ChEBI" id="CHEBI:61527"/>
        <dbReference type="EC" id="2.6.1.16"/>
    </reaction>
</comment>
<dbReference type="PANTHER" id="PTHR43584:SF3">
    <property type="entry name" value="BIFUNCTIONAL PROTEIN GLMU"/>
    <property type="match status" value="1"/>
</dbReference>
<keyword evidence="10" id="KW-0963">Cytoplasm</keyword>
<keyword evidence="16" id="KW-0460">Magnesium</keyword>
<dbReference type="AlphaFoldDB" id="T1HA25"/>
<dbReference type="GO" id="GO:0008360">
    <property type="term" value="P:regulation of cell shape"/>
    <property type="evidence" value="ECO:0007669"/>
    <property type="project" value="UniProtKB-KW"/>
</dbReference>
<dbReference type="EnsemblMetazoa" id="RPRC000879-RA">
    <property type="protein sequence ID" value="RPRC000879-PA"/>
    <property type="gene ID" value="RPRC000879"/>
</dbReference>
<dbReference type="GO" id="GO:0071555">
    <property type="term" value="P:cell wall organization"/>
    <property type="evidence" value="ECO:0007669"/>
    <property type="project" value="UniProtKB-KW"/>
</dbReference>
<dbReference type="EC" id="2.7.7.23" evidence="7"/>
<dbReference type="STRING" id="13249.T1HA25"/>
<dbReference type="InterPro" id="IPR005882">
    <property type="entry name" value="Bifunctional_GlmU"/>
</dbReference>
<evidence type="ECO:0000256" key="12">
    <source>
        <dbReference type="ARBA" id="ARBA00022679"/>
    </source>
</evidence>
<dbReference type="PROSITE" id="PS51278">
    <property type="entry name" value="GATASE_TYPE_2"/>
    <property type="match status" value="1"/>
</dbReference>
<keyword evidence="22" id="KW-0961">Cell wall biogenesis/degradation</keyword>
<dbReference type="HOGENOM" id="CLU_423678_0_0_1"/>
<dbReference type="EC" id="2.6.1.16" evidence="8"/>
<keyword evidence="19" id="KW-0573">Peptidoglycan synthesis</keyword>
<dbReference type="Gene3D" id="3.90.550.10">
    <property type="entry name" value="Spore Coat Polysaccharide Biosynthesis Protein SpsA, Chain A"/>
    <property type="match status" value="1"/>
</dbReference>
<dbReference type="InterPro" id="IPR029055">
    <property type="entry name" value="Ntn_hydrolases_N"/>
</dbReference>
<evidence type="ECO:0000256" key="8">
    <source>
        <dbReference type="ARBA" id="ARBA00012916"/>
    </source>
</evidence>
<keyword evidence="17" id="KW-0133">Cell shape</keyword>
<evidence type="ECO:0000256" key="23">
    <source>
        <dbReference type="ARBA" id="ARBA00048247"/>
    </source>
</evidence>
<evidence type="ECO:0000256" key="17">
    <source>
        <dbReference type="ARBA" id="ARBA00022960"/>
    </source>
</evidence>
<dbReference type="InterPro" id="IPR047084">
    <property type="entry name" value="GFAT_N"/>
</dbReference>
<evidence type="ECO:0000256" key="9">
    <source>
        <dbReference type="ARBA" id="ARBA00016090"/>
    </source>
</evidence>
<evidence type="ECO:0000256" key="18">
    <source>
        <dbReference type="ARBA" id="ARBA00022962"/>
    </source>
</evidence>
<dbReference type="SUPFAM" id="SSF53448">
    <property type="entry name" value="Nucleotide-diphospho-sugar transferases"/>
    <property type="match status" value="1"/>
</dbReference>
<comment type="similarity">
    <text evidence="4">In the C-terminal section; belongs to the transferase hexapeptide repeat family.</text>
</comment>
<organism evidence="26 27">
    <name type="scientific">Rhodnius prolixus</name>
    <name type="common">Triatomid bug</name>
    <dbReference type="NCBI Taxonomy" id="13249"/>
    <lineage>
        <taxon>Eukaryota</taxon>
        <taxon>Metazoa</taxon>
        <taxon>Ecdysozoa</taxon>
        <taxon>Arthropoda</taxon>
        <taxon>Hexapoda</taxon>
        <taxon>Insecta</taxon>
        <taxon>Pterygota</taxon>
        <taxon>Neoptera</taxon>
        <taxon>Paraneoptera</taxon>
        <taxon>Hemiptera</taxon>
        <taxon>Heteroptera</taxon>
        <taxon>Panheteroptera</taxon>
        <taxon>Cimicomorpha</taxon>
        <taxon>Reduviidae</taxon>
        <taxon>Triatominae</taxon>
        <taxon>Rhodnius</taxon>
    </lineage>
</organism>
<dbReference type="PROSITE" id="PS00101">
    <property type="entry name" value="HEXAPEP_TRANSFERASES"/>
    <property type="match status" value="1"/>
</dbReference>
<keyword evidence="14" id="KW-0479">Metal-binding</keyword>